<dbReference type="Proteomes" id="UP001305606">
    <property type="component" value="Chromosome"/>
</dbReference>
<accession>A0ABY9V6Z0</accession>
<sequence length="168" mass="18261">MDQGLAALFAGLVALLGALIGGGFSARAARIGGEKTVQAARQQVEDQARVESKRWLLQARHDAYQVILSATDAYTDALIQPTTTAEVAEAARQRFRSARLRVDVVGPATVRTAADELSLTCVQVHRVLGEGEPVESWMAQEIEERHRAFVKAVTAVYAWEPDAVHEIP</sequence>
<evidence type="ECO:0000313" key="1">
    <source>
        <dbReference type="EMBL" id="WNF00668.1"/>
    </source>
</evidence>
<proteinExistence type="predicted"/>
<dbReference type="EMBL" id="CP117522">
    <property type="protein sequence ID" value="WNF00668.1"/>
    <property type="molecule type" value="Genomic_DNA"/>
</dbReference>
<reference evidence="1 2" key="1">
    <citation type="submission" date="2023-02" db="EMBL/GenBank/DDBJ databases">
        <title>Streptomyces sp. SCA4-21 with antifungal activity against Fusarium oxysporum f. sp. cubense, Streptomyces sp. SCA2-17 with antifungal activity against Fusarium oxysporum f. sp. cubense.</title>
        <authorList>
            <person name="Qi D."/>
        </authorList>
    </citation>
    <scope>NUCLEOTIDE SEQUENCE [LARGE SCALE GENOMIC DNA]</scope>
    <source>
        <strain evidence="1 2">SCA4-21</strain>
    </source>
</reference>
<evidence type="ECO:0008006" key="3">
    <source>
        <dbReference type="Google" id="ProtNLM"/>
    </source>
</evidence>
<gene>
    <name evidence="1" type="ORF">PS467_37745</name>
</gene>
<organism evidence="1 2">
    <name type="scientific">Streptomyces luomodiensis</name>
    <dbReference type="NCBI Taxonomy" id="3026192"/>
    <lineage>
        <taxon>Bacteria</taxon>
        <taxon>Bacillati</taxon>
        <taxon>Actinomycetota</taxon>
        <taxon>Actinomycetes</taxon>
        <taxon>Kitasatosporales</taxon>
        <taxon>Streptomycetaceae</taxon>
        <taxon>Streptomyces</taxon>
    </lineage>
</organism>
<keyword evidence="2" id="KW-1185">Reference proteome</keyword>
<dbReference type="RefSeq" id="WP_311039023.1">
    <property type="nucleotide sequence ID" value="NZ_CP117522.1"/>
</dbReference>
<name>A0ABY9V6Z0_9ACTN</name>
<evidence type="ECO:0000313" key="2">
    <source>
        <dbReference type="Proteomes" id="UP001305606"/>
    </source>
</evidence>
<protein>
    <recommendedName>
        <fullName evidence="3">Secreted protein</fullName>
    </recommendedName>
</protein>